<dbReference type="Pfam" id="PF07238">
    <property type="entry name" value="PilZ"/>
    <property type="match status" value="1"/>
</dbReference>
<dbReference type="AlphaFoldDB" id="A0A2U3L5T5"/>
<dbReference type="InterPro" id="IPR009875">
    <property type="entry name" value="PilZ_domain"/>
</dbReference>
<dbReference type="Gene3D" id="2.40.10.220">
    <property type="entry name" value="predicted glycosyltransferase like domains"/>
    <property type="match status" value="1"/>
</dbReference>
<name>A0A2U3L5T5_9BACT</name>
<protein>
    <recommendedName>
        <fullName evidence="1">PilZ domain-containing protein</fullName>
    </recommendedName>
</protein>
<dbReference type="Proteomes" id="UP000238701">
    <property type="component" value="Unassembled WGS sequence"/>
</dbReference>
<organism evidence="2 3">
    <name type="scientific">Candidatus Sulfotelmatobacter kueseliae</name>
    <dbReference type="NCBI Taxonomy" id="2042962"/>
    <lineage>
        <taxon>Bacteria</taxon>
        <taxon>Pseudomonadati</taxon>
        <taxon>Acidobacteriota</taxon>
        <taxon>Terriglobia</taxon>
        <taxon>Terriglobales</taxon>
        <taxon>Candidatus Korobacteraceae</taxon>
        <taxon>Candidatus Sulfotelmatobacter</taxon>
    </lineage>
</organism>
<proteinExistence type="predicted"/>
<evidence type="ECO:0000259" key="1">
    <source>
        <dbReference type="Pfam" id="PF07238"/>
    </source>
</evidence>
<reference evidence="3" key="1">
    <citation type="submission" date="2018-02" db="EMBL/GenBank/DDBJ databases">
        <authorList>
            <person name="Hausmann B."/>
        </authorList>
    </citation>
    <scope>NUCLEOTIDE SEQUENCE [LARGE SCALE GENOMIC DNA]</scope>
    <source>
        <strain evidence="3">Peat soil MAG SbA1</strain>
    </source>
</reference>
<dbReference type="SUPFAM" id="SSF141371">
    <property type="entry name" value="PilZ domain-like"/>
    <property type="match status" value="1"/>
</dbReference>
<feature type="domain" description="PilZ" evidence="1">
    <location>
        <begin position="116"/>
        <end position="211"/>
    </location>
</feature>
<sequence>MSVQEPAPRATLDLKVRVWGMGANNQPFFQSAVAQNVSATGACIYGIESELRVGDVIGVQYEAKKARCKVVWVVDAGALKKIQIGVQLVAEQECPWTAALPEAMRMEAQAGQPQDNRRKFVRHKISFPVEVRDERVNTPLRVNATDISGNGCYVETVMPLAIGTALRVDFWLGEEHLSPTAVVRTRDPGVGMGIEFTGLPEEMKKRFQAHLDKLDPGLNVGLKRDR</sequence>
<dbReference type="GO" id="GO:0035438">
    <property type="term" value="F:cyclic-di-GMP binding"/>
    <property type="evidence" value="ECO:0007669"/>
    <property type="project" value="InterPro"/>
</dbReference>
<accession>A0A2U3L5T5</accession>
<gene>
    <name evidence="2" type="ORF">SBA1_720019</name>
</gene>
<dbReference type="EMBL" id="OMOD01000169">
    <property type="protein sequence ID" value="SPF47228.1"/>
    <property type="molecule type" value="Genomic_DNA"/>
</dbReference>
<dbReference type="OrthoDB" id="121572at2"/>
<evidence type="ECO:0000313" key="3">
    <source>
        <dbReference type="Proteomes" id="UP000238701"/>
    </source>
</evidence>
<evidence type="ECO:0000313" key="2">
    <source>
        <dbReference type="EMBL" id="SPF47228.1"/>
    </source>
</evidence>